<proteinExistence type="predicted"/>
<dbReference type="SMART" id="SM00028">
    <property type="entry name" value="TPR"/>
    <property type="match status" value="5"/>
</dbReference>
<name>A0A841IUZ0_9SPHN</name>
<keyword evidence="1" id="KW-0677">Repeat</keyword>
<comment type="caution">
    <text evidence="4">The sequence shown here is derived from an EMBL/GenBank/DDBJ whole genome shotgun (WGS) entry which is preliminary data.</text>
</comment>
<gene>
    <name evidence="4" type="ORF">FHS92_000200</name>
</gene>
<organism evidence="4 5">
    <name type="scientific">Sphingobium subterraneum</name>
    <dbReference type="NCBI Taxonomy" id="627688"/>
    <lineage>
        <taxon>Bacteria</taxon>
        <taxon>Pseudomonadati</taxon>
        <taxon>Pseudomonadota</taxon>
        <taxon>Alphaproteobacteria</taxon>
        <taxon>Sphingomonadales</taxon>
        <taxon>Sphingomonadaceae</taxon>
        <taxon>Sphingobium</taxon>
    </lineage>
</organism>
<evidence type="ECO:0000313" key="5">
    <source>
        <dbReference type="Proteomes" id="UP000552700"/>
    </source>
</evidence>
<evidence type="ECO:0000256" key="3">
    <source>
        <dbReference type="PROSITE-ProRule" id="PRU00339"/>
    </source>
</evidence>
<dbReference type="Proteomes" id="UP000552700">
    <property type="component" value="Unassembled WGS sequence"/>
</dbReference>
<dbReference type="InterPro" id="IPR051012">
    <property type="entry name" value="CellSynth/LPSAsmb/PSIAsmb"/>
</dbReference>
<dbReference type="RefSeq" id="WP_221230845.1">
    <property type="nucleotide sequence ID" value="NZ_JACIJP010000001.1"/>
</dbReference>
<dbReference type="PROSITE" id="PS50005">
    <property type="entry name" value="TPR"/>
    <property type="match status" value="1"/>
</dbReference>
<keyword evidence="5" id="KW-1185">Reference proteome</keyword>
<accession>A0A841IUZ0</accession>
<dbReference type="Pfam" id="PF14559">
    <property type="entry name" value="TPR_19"/>
    <property type="match status" value="1"/>
</dbReference>
<dbReference type="Gene3D" id="1.25.40.10">
    <property type="entry name" value="Tetratricopeptide repeat domain"/>
    <property type="match status" value="2"/>
</dbReference>
<dbReference type="PANTHER" id="PTHR45586">
    <property type="entry name" value="TPR REPEAT-CONTAINING PROTEIN PA4667"/>
    <property type="match status" value="1"/>
</dbReference>
<evidence type="ECO:0000256" key="1">
    <source>
        <dbReference type="ARBA" id="ARBA00022737"/>
    </source>
</evidence>
<protein>
    <submittedName>
        <fullName evidence="4">Tetratricopeptide (TPR) repeat protein</fullName>
    </submittedName>
</protein>
<keyword evidence="2 3" id="KW-0802">TPR repeat</keyword>
<evidence type="ECO:0000256" key="2">
    <source>
        <dbReference type="ARBA" id="ARBA00022803"/>
    </source>
</evidence>
<dbReference type="PANTHER" id="PTHR45586:SF1">
    <property type="entry name" value="LIPOPOLYSACCHARIDE ASSEMBLY PROTEIN B"/>
    <property type="match status" value="1"/>
</dbReference>
<dbReference type="SUPFAM" id="SSF48452">
    <property type="entry name" value="TPR-like"/>
    <property type="match status" value="1"/>
</dbReference>
<dbReference type="EMBL" id="JACIJP010000001">
    <property type="protein sequence ID" value="MBB6122493.1"/>
    <property type="molecule type" value="Genomic_DNA"/>
</dbReference>
<dbReference type="AlphaFoldDB" id="A0A841IUZ0"/>
<sequence length="485" mass="52624">MLAQTLLEAGNLPGANIIIMRAISERDDVADYYVLQGRINLALKKNDAALQSYSQALDLDASNVDALTQFALLNAQYGQTQAANDAADRLLVLQPQSLVGHQVKALAALTRNRFADATEYADKALALAPGDEGASAIKARILAKQGKIPEARALIDTALISKGETPLLLTTLLNINRKAGDAQKMVANYQRLMPIVEDDLDAQVDYANFLYKTGKADTARPISARVLAIPTVTSAQAEQVFRMWSEYDSDPLDAKTQRAIGASPNLPVVRATLRTLLLNGLPDAALGVMNAVPADKSQGISAIRAQALYAKGDISGAKSLMLQALREDKNNPDALLLRGMMELRFRNTPKAIVDLQSVISDDPLNPAAYDSLAKAFAAQRRQWRSRQLYEEALQKMPQNLFLLKQYLQFLHSSGDNSRAMNVARQFTRTSPASVRAWSEFAAQCRANNDASCLREAQAGNATAATLFALDDPPGVSSRRGLFGKI</sequence>
<dbReference type="Pfam" id="PF13432">
    <property type="entry name" value="TPR_16"/>
    <property type="match status" value="2"/>
</dbReference>
<evidence type="ECO:0000313" key="4">
    <source>
        <dbReference type="EMBL" id="MBB6122493.1"/>
    </source>
</evidence>
<reference evidence="4 5" key="1">
    <citation type="submission" date="2020-08" db="EMBL/GenBank/DDBJ databases">
        <title>Genomic Encyclopedia of Type Strains, Phase IV (KMG-IV): sequencing the most valuable type-strain genomes for metagenomic binning, comparative biology and taxonomic classification.</title>
        <authorList>
            <person name="Goeker M."/>
        </authorList>
    </citation>
    <scope>NUCLEOTIDE SEQUENCE [LARGE SCALE GENOMIC DNA]</scope>
    <source>
        <strain evidence="4 5">DSM 102255</strain>
    </source>
</reference>
<dbReference type="InterPro" id="IPR019734">
    <property type="entry name" value="TPR_rpt"/>
</dbReference>
<dbReference type="InterPro" id="IPR011990">
    <property type="entry name" value="TPR-like_helical_dom_sf"/>
</dbReference>
<feature type="repeat" description="TPR" evidence="3">
    <location>
        <begin position="30"/>
        <end position="63"/>
    </location>
</feature>